<proteinExistence type="predicted"/>
<dbReference type="AlphaFoldDB" id="I0IR58"/>
<gene>
    <name evidence="1" type="ordered locus">LFE_2084</name>
</gene>
<dbReference type="Proteomes" id="UP000007382">
    <property type="component" value="Chromosome"/>
</dbReference>
<dbReference type="STRING" id="1162668.LFE_2084"/>
<dbReference type="HOGENOM" id="CLU_1364343_0_0_0"/>
<dbReference type="EMBL" id="AP012342">
    <property type="protein sequence ID" value="BAM07757.1"/>
    <property type="molecule type" value="Genomic_DNA"/>
</dbReference>
<protein>
    <submittedName>
        <fullName evidence="1">Uncharacterized protein</fullName>
    </submittedName>
</protein>
<dbReference type="KEGG" id="lfc:LFE_2084"/>
<name>I0IR58_LEPFC</name>
<organism evidence="1 2">
    <name type="scientific">Leptospirillum ferrooxidans (strain C2-3)</name>
    <dbReference type="NCBI Taxonomy" id="1162668"/>
    <lineage>
        <taxon>Bacteria</taxon>
        <taxon>Pseudomonadati</taxon>
        <taxon>Nitrospirota</taxon>
        <taxon>Nitrospiria</taxon>
        <taxon>Nitrospirales</taxon>
        <taxon>Nitrospiraceae</taxon>
        <taxon>Leptospirillum</taxon>
    </lineage>
</organism>
<evidence type="ECO:0000313" key="1">
    <source>
        <dbReference type="EMBL" id="BAM07757.1"/>
    </source>
</evidence>
<reference evidence="1 2" key="1">
    <citation type="journal article" date="2012" name="J. Bacteriol.">
        <title>Complete Genome Sequence of Leptospirillum ferrooxidans Strain C2-3, Isolated from a Fresh Volcanic Ash Deposit on the Island of Miyake, Japan.</title>
        <authorList>
            <person name="Fujimura R."/>
            <person name="Sato Y."/>
            <person name="Nishizawa T."/>
            <person name="Oshima K."/>
            <person name="Kim S.-W."/>
            <person name="Hattori M."/>
            <person name="Kamijo T."/>
            <person name="Ohta H."/>
        </authorList>
    </citation>
    <scope>NUCLEOTIDE SEQUENCE [LARGE SCALE GENOMIC DNA]</scope>
    <source>
        <strain evidence="1 2">C2-3</strain>
    </source>
</reference>
<evidence type="ECO:0000313" key="2">
    <source>
        <dbReference type="Proteomes" id="UP000007382"/>
    </source>
</evidence>
<keyword evidence="2" id="KW-1185">Reference proteome</keyword>
<accession>I0IR58</accession>
<dbReference type="RefSeq" id="WP_014450240.1">
    <property type="nucleotide sequence ID" value="NC_017094.1"/>
</dbReference>
<sequence length="221" mass="24963">MVQRRVVIDGMRLETDLFGGTLLENIEEILKNRVGSDRVISKIMLDDRVCYENGEFLGKPEWMDSGIDLEIETESLEGVLRDSVMTLLPHLSQIIQLFSEIGRNLRKGEVEKVFQGEGSHKDRGGPYVQGIEAMVTAQILVDRIRAIQRDNPMIVSESPLELVTEENRFQEILSGMLSCQENQDWILLADMLEYELIPIFSKGLSNAEHYLHTMGGAALPS</sequence>
<dbReference type="PATRIC" id="fig|1162668.3.peg.2470"/>
<reference evidence="2" key="2">
    <citation type="submission" date="2012-03" db="EMBL/GenBank/DDBJ databases">
        <title>The complete genome sequence of the pioneer microbe on fresh volcanic deposit, Leptospirillum ferrooxidans strain C2-3.</title>
        <authorList>
            <person name="Fujimura R."/>
            <person name="Sato Y."/>
            <person name="Nishizawa T."/>
            <person name="Nanba K."/>
            <person name="Oshima K."/>
            <person name="Hattori M."/>
            <person name="Kamijo T."/>
            <person name="Ohta H."/>
        </authorList>
    </citation>
    <scope>NUCLEOTIDE SEQUENCE [LARGE SCALE GENOMIC DNA]</scope>
    <source>
        <strain evidence="2">C2-3</strain>
    </source>
</reference>
<dbReference type="OrthoDB" id="9813744at2"/>